<proteinExistence type="predicted"/>
<reference evidence="2 3" key="1">
    <citation type="submission" date="2020-03" db="EMBL/GenBank/DDBJ databases">
        <authorList>
            <person name="Zhu W."/>
        </authorList>
    </citation>
    <scope>NUCLEOTIDE SEQUENCE [LARGE SCALE GENOMIC DNA]</scope>
    <source>
        <strain evidence="2 3">185</strain>
    </source>
</reference>
<dbReference type="EMBL" id="CP049916">
    <property type="protein sequence ID" value="QIO08524.1"/>
    <property type="molecule type" value="Genomic_DNA"/>
</dbReference>
<gene>
    <name evidence="2" type="ORF">G8D99_05475</name>
</gene>
<evidence type="ECO:0000313" key="3">
    <source>
        <dbReference type="Proteomes" id="UP000501939"/>
    </source>
</evidence>
<keyword evidence="1" id="KW-0732">Signal</keyword>
<accession>A0A6G8S317</accession>
<dbReference type="RefSeq" id="WP_166323362.1">
    <property type="nucleotide sequence ID" value="NZ_CP049916.1"/>
</dbReference>
<evidence type="ECO:0000256" key="1">
    <source>
        <dbReference type="SAM" id="SignalP"/>
    </source>
</evidence>
<keyword evidence="3" id="KW-1185">Reference proteome</keyword>
<dbReference type="KEGG" id="alj:G8D99_05475"/>
<name>A0A6G8S317_9GAMM</name>
<sequence>MNKILLLTSSILVSITASHANTTQNAPFKKVNHCDSDGYNGSFCSKKNIARYKNVLKTQKANFAQHYILLNIGNTDALELIALDTKTGMAYPLNYQYTGWENNQGATMKKPSFQYSISQPKVCLSGSQYDGDHPGTHETYSNIRQCFEIKKTEDEIGFETNYHDQIQYEYNEKTKTWKPYE</sequence>
<feature type="chain" id="PRO_5026076457" evidence="1">
    <location>
        <begin position="21"/>
        <end position="181"/>
    </location>
</feature>
<feature type="signal peptide" evidence="1">
    <location>
        <begin position="1"/>
        <end position="20"/>
    </location>
</feature>
<organism evidence="2 3">
    <name type="scientific">Acinetobacter lanii</name>
    <dbReference type="NCBI Taxonomy" id="2715163"/>
    <lineage>
        <taxon>Bacteria</taxon>
        <taxon>Pseudomonadati</taxon>
        <taxon>Pseudomonadota</taxon>
        <taxon>Gammaproteobacteria</taxon>
        <taxon>Moraxellales</taxon>
        <taxon>Moraxellaceae</taxon>
        <taxon>Acinetobacter</taxon>
    </lineage>
</organism>
<dbReference type="AlphaFoldDB" id="A0A6G8S317"/>
<evidence type="ECO:0000313" key="2">
    <source>
        <dbReference type="EMBL" id="QIO08524.1"/>
    </source>
</evidence>
<dbReference type="Proteomes" id="UP000501939">
    <property type="component" value="Chromosome"/>
</dbReference>
<protein>
    <submittedName>
        <fullName evidence="2">Uncharacterized protein</fullName>
    </submittedName>
</protein>